<reference evidence="1" key="1">
    <citation type="submission" date="2023-11" db="EMBL/GenBank/DDBJ databases">
        <authorList>
            <person name="De Vega J J."/>
            <person name="De Vega J J."/>
        </authorList>
    </citation>
    <scope>NUCLEOTIDE SEQUENCE</scope>
</reference>
<evidence type="ECO:0000313" key="1">
    <source>
        <dbReference type="EMBL" id="CAK5263470.1"/>
    </source>
</evidence>
<sequence>LRLGVVEEMLQGSYECGDGGSSNNIHDIMRALMPHRLCRTGSFDRHTRPVRLRVSVEVPATATAAASHVLLLAFAFVARSDCLKIGNMFGEIEGLQTDERDQRVFSVVGRKRAWADSRCDRWHAQVHLLGEYRCLR</sequence>
<dbReference type="Proteomes" id="UP001295794">
    <property type="component" value="Unassembled WGS sequence"/>
</dbReference>
<gene>
    <name evidence="1" type="ORF">MYCIT1_LOCUS2928</name>
</gene>
<comment type="caution">
    <text evidence="1">The sequence shown here is derived from an EMBL/GenBank/DDBJ whole genome shotgun (WGS) entry which is preliminary data.</text>
</comment>
<organism evidence="1 2">
    <name type="scientific">Mycena citricolor</name>
    <dbReference type="NCBI Taxonomy" id="2018698"/>
    <lineage>
        <taxon>Eukaryota</taxon>
        <taxon>Fungi</taxon>
        <taxon>Dikarya</taxon>
        <taxon>Basidiomycota</taxon>
        <taxon>Agaricomycotina</taxon>
        <taxon>Agaricomycetes</taxon>
        <taxon>Agaricomycetidae</taxon>
        <taxon>Agaricales</taxon>
        <taxon>Marasmiineae</taxon>
        <taxon>Mycenaceae</taxon>
        <taxon>Mycena</taxon>
    </lineage>
</organism>
<feature type="non-terminal residue" evidence="1">
    <location>
        <position position="1"/>
    </location>
</feature>
<name>A0AAD2JV82_9AGAR</name>
<dbReference type="AlphaFoldDB" id="A0AAD2JV82"/>
<proteinExistence type="predicted"/>
<dbReference type="EMBL" id="CAVNYO010000040">
    <property type="protein sequence ID" value="CAK5263470.1"/>
    <property type="molecule type" value="Genomic_DNA"/>
</dbReference>
<keyword evidence="2" id="KW-1185">Reference proteome</keyword>
<evidence type="ECO:0000313" key="2">
    <source>
        <dbReference type="Proteomes" id="UP001295794"/>
    </source>
</evidence>
<protein>
    <submittedName>
        <fullName evidence="1">Uncharacterized protein</fullName>
    </submittedName>
</protein>
<accession>A0AAD2JV82</accession>